<proteinExistence type="predicted"/>
<dbReference type="AlphaFoldDB" id="A0A7D9H6Q1"/>
<reference evidence="1" key="1">
    <citation type="submission" date="2020-04" db="EMBL/GenBank/DDBJ databases">
        <authorList>
            <person name="Alioto T."/>
            <person name="Alioto T."/>
            <person name="Gomez Garrido J."/>
        </authorList>
    </citation>
    <scope>NUCLEOTIDE SEQUENCE</scope>
    <source>
        <strain evidence="1">A484AB</strain>
    </source>
</reference>
<gene>
    <name evidence="1" type="ORF">PACLA_8A067323</name>
</gene>
<organism evidence="1 2">
    <name type="scientific">Paramuricea clavata</name>
    <name type="common">Red gorgonian</name>
    <name type="synonym">Violescent sea-whip</name>
    <dbReference type="NCBI Taxonomy" id="317549"/>
    <lineage>
        <taxon>Eukaryota</taxon>
        <taxon>Metazoa</taxon>
        <taxon>Cnidaria</taxon>
        <taxon>Anthozoa</taxon>
        <taxon>Octocorallia</taxon>
        <taxon>Malacalcyonacea</taxon>
        <taxon>Plexauridae</taxon>
        <taxon>Paramuricea</taxon>
    </lineage>
</organism>
<evidence type="ECO:0000313" key="2">
    <source>
        <dbReference type="Proteomes" id="UP001152795"/>
    </source>
</evidence>
<evidence type="ECO:0000313" key="1">
    <source>
        <dbReference type="EMBL" id="CAB3976781.1"/>
    </source>
</evidence>
<dbReference type="EMBL" id="CACRXK020000012">
    <property type="protein sequence ID" value="CAB3976781.1"/>
    <property type="molecule type" value="Genomic_DNA"/>
</dbReference>
<keyword evidence="2" id="KW-1185">Reference proteome</keyword>
<name>A0A7D9H6Q1_PARCT</name>
<protein>
    <submittedName>
        <fullName evidence="1">Uncharacterized protein</fullName>
    </submittedName>
</protein>
<accession>A0A7D9H6Q1</accession>
<sequence length="135" mass="14925">MNEQDGTQEAGVSSLDCYIQNVSMVKTTPSKKRYFNCTLQAKDDPVKAVCYSPDKHSELQTVAKTRSPIKLQNFKKTDSSKDIVITKFTKITPLSKADVGFSFEENMTVKSADAVVNISSITKLAPEQLISNNVE</sequence>
<comment type="caution">
    <text evidence="1">The sequence shown here is derived from an EMBL/GenBank/DDBJ whole genome shotgun (WGS) entry which is preliminary data.</text>
</comment>
<dbReference type="OrthoDB" id="5987243at2759"/>
<dbReference type="Proteomes" id="UP001152795">
    <property type="component" value="Unassembled WGS sequence"/>
</dbReference>